<keyword evidence="2" id="KW-0812">Transmembrane</keyword>
<protein>
    <submittedName>
        <fullName evidence="3">DUF948 domain-containing protein</fullName>
    </submittedName>
</protein>
<dbReference type="Pfam" id="PF06103">
    <property type="entry name" value="DUF948"/>
    <property type="match status" value="1"/>
</dbReference>
<feature type="transmembrane region" description="Helical" evidence="2">
    <location>
        <begin position="6"/>
        <end position="24"/>
    </location>
</feature>
<reference evidence="3 4" key="1">
    <citation type="submission" date="2024-09" db="EMBL/GenBank/DDBJ databases">
        <authorList>
            <person name="Sun Q."/>
            <person name="Mori K."/>
        </authorList>
    </citation>
    <scope>NUCLEOTIDE SEQUENCE [LARGE SCALE GENOMIC DNA]</scope>
    <source>
        <strain evidence="3 4">NCAIM B.02610</strain>
    </source>
</reference>
<evidence type="ECO:0000313" key="3">
    <source>
        <dbReference type="EMBL" id="MFC0473223.1"/>
    </source>
</evidence>
<accession>A0ABV6KIT0</accession>
<dbReference type="RefSeq" id="WP_335960025.1">
    <property type="nucleotide sequence ID" value="NZ_JAXBLX010000008.1"/>
</dbReference>
<keyword evidence="2" id="KW-1133">Transmembrane helix</keyword>
<sequence length="151" mass="16836">MESLLYISALVAAVAFAVLVIYLVRTLKSANRTLEHVANTMAGLEQQVHGITKETEELLHRTNRLADDLQEKSESLNTVFSSVKELGDSVGQVNKSLRHVSNTVSTQVVKQSDQIAKAVQWGNVAIDLYSKFKQKKDQSSNESKEEKGYER</sequence>
<organism evidence="3 4">
    <name type="scientific">Halalkalibacter kiskunsagensis</name>
    <dbReference type="NCBI Taxonomy" id="1548599"/>
    <lineage>
        <taxon>Bacteria</taxon>
        <taxon>Bacillati</taxon>
        <taxon>Bacillota</taxon>
        <taxon>Bacilli</taxon>
        <taxon>Bacillales</taxon>
        <taxon>Bacillaceae</taxon>
        <taxon>Halalkalibacter</taxon>
    </lineage>
</organism>
<evidence type="ECO:0000256" key="1">
    <source>
        <dbReference type="SAM" id="Coils"/>
    </source>
</evidence>
<dbReference type="InterPro" id="IPR009293">
    <property type="entry name" value="UPF0478"/>
</dbReference>
<keyword evidence="1" id="KW-0175">Coiled coil</keyword>
<dbReference type="EMBL" id="JBHLUX010000092">
    <property type="protein sequence ID" value="MFC0473223.1"/>
    <property type="molecule type" value="Genomic_DNA"/>
</dbReference>
<feature type="coiled-coil region" evidence="1">
    <location>
        <begin position="27"/>
        <end position="72"/>
    </location>
</feature>
<keyword evidence="2" id="KW-0472">Membrane</keyword>
<dbReference type="Proteomes" id="UP001589838">
    <property type="component" value="Unassembled WGS sequence"/>
</dbReference>
<dbReference type="Gene3D" id="1.20.1480.30">
    <property type="entry name" value="Designed four-helix bundle protein"/>
    <property type="match status" value="1"/>
</dbReference>
<dbReference type="PANTHER" id="PTHR40070">
    <property type="entry name" value="UPF0478 PROTEIN YTXG"/>
    <property type="match status" value="1"/>
</dbReference>
<evidence type="ECO:0000313" key="4">
    <source>
        <dbReference type="Proteomes" id="UP001589838"/>
    </source>
</evidence>
<dbReference type="PANTHER" id="PTHR40070:SF1">
    <property type="entry name" value="UPF0478 PROTEIN YTXG"/>
    <property type="match status" value="1"/>
</dbReference>
<name>A0ABV6KIT0_9BACI</name>
<comment type="caution">
    <text evidence="3">The sequence shown here is derived from an EMBL/GenBank/DDBJ whole genome shotgun (WGS) entry which is preliminary data.</text>
</comment>
<dbReference type="SUPFAM" id="SSF58104">
    <property type="entry name" value="Methyl-accepting chemotaxis protein (MCP) signaling domain"/>
    <property type="match status" value="1"/>
</dbReference>
<gene>
    <name evidence="3" type="ORF">ACFFHM_22665</name>
</gene>
<keyword evidence="4" id="KW-1185">Reference proteome</keyword>
<evidence type="ECO:0000256" key="2">
    <source>
        <dbReference type="SAM" id="Phobius"/>
    </source>
</evidence>
<proteinExistence type="predicted"/>